<dbReference type="Proteomes" id="UP001161757">
    <property type="component" value="Unassembled WGS sequence"/>
</dbReference>
<protein>
    <submittedName>
        <fullName evidence="2">Uncharacterized protein</fullName>
    </submittedName>
</protein>
<feature type="region of interest" description="Disordered" evidence="1">
    <location>
        <begin position="1"/>
        <end position="34"/>
    </location>
</feature>
<dbReference type="AlphaFoldDB" id="A0AAN6ESJ8"/>
<feature type="compositionally biased region" description="Basic residues" evidence="1">
    <location>
        <begin position="24"/>
        <end position="34"/>
    </location>
</feature>
<dbReference type="EMBL" id="JAJGCB010000015">
    <property type="protein sequence ID" value="KAJ8989080.1"/>
    <property type="molecule type" value="Genomic_DNA"/>
</dbReference>
<comment type="caution">
    <text evidence="2">The sequence shown here is derived from an EMBL/GenBank/DDBJ whole genome shotgun (WGS) entry which is preliminary data.</text>
</comment>
<accession>A0AAN6ESJ8</accession>
<feature type="region of interest" description="Disordered" evidence="1">
    <location>
        <begin position="61"/>
        <end position="91"/>
    </location>
</feature>
<evidence type="ECO:0000256" key="1">
    <source>
        <dbReference type="SAM" id="MobiDB-lite"/>
    </source>
</evidence>
<name>A0AAN6ESJ8_EXODE</name>
<gene>
    <name evidence="2" type="ORF">HRR80_006807</name>
</gene>
<dbReference type="InterPro" id="IPR019034">
    <property type="entry name" value="UPF0390"/>
</dbReference>
<evidence type="ECO:0000313" key="2">
    <source>
        <dbReference type="EMBL" id="KAJ8989080.1"/>
    </source>
</evidence>
<proteinExistence type="predicted"/>
<organism evidence="2 3">
    <name type="scientific">Exophiala dermatitidis</name>
    <name type="common">Black yeast-like fungus</name>
    <name type="synonym">Wangiella dermatitidis</name>
    <dbReference type="NCBI Taxonomy" id="5970"/>
    <lineage>
        <taxon>Eukaryota</taxon>
        <taxon>Fungi</taxon>
        <taxon>Dikarya</taxon>
        <taxon>Ascomycota</taxon>
        <taxon>Pezizomycotina</taxon>
        <taxon>Eurotiomycetes</taxon>
        <taxon>Chaetothyriomycetidae</taxon>
        <taxon>Chaetothyriales</taxon>
        <taxon>Herpotrichiellaceae</taxon>
        <taxon>Exophiala</taxon>
    </lineage>
</organism>
<reference evidence="2" key="1">
    <citation type="submission" date="2023-01" db="EMBL/GenBank/DDBJ databases">
        <title>Exophiala dermititidis isolated from Cystic Fibrosis Patient.</title>
        <authorList>
            <person name="Kurbessoian T."/>
            <person name="Crocker A."/>
            <person name="Murante D."/>
            <person name="Hogan D.A."/>
            <person name="Stajich J.E."/>
        </authorList>
    </citation>
    <scope>NUCLEOTIDE SEQUENCE</scope>
    <source>
        <strain evidence="2">Ex8</strain>
    </source>
</reference>
<dbReference type="Pfam" id="PF09495">
    <property type="entry name" value="DUF2462"/>
    <property type="match status" value="1"/>
</dbReference>
<sequence>MAQGQVKKPSKPTASKPSSGITKKGSRTITPKKAKLLKQAKLNKKFTAGLTAKTEAMLGERAGHLEMLGQGRKKSSSSGQTNGGKKNAKKS</sequence>
<evidence type="ECO:0000313" key="3">
    <source>
        <dbReference type="Proteomes" id="UP001161757"/>
    </source>
</evidence>